<organism evidence="2 3">
    <name type="scientific">Oceaniferula marina</name>
    <dbReference type="NCBI Taxonomy" id="2748318"/>
    <lineage>
        <taxon>Bacteria</taxon>
        <taxon>Pseudomonadati</taxon>
        <taxon>Verrucomicrobiota</taxon>
        <taxon>Verrucomicrobiia</taxon>
        <taxon>Verrucomicrobiales</taxon>
        <taxon>Verrucomicrobiaceae</taxon>
        <taxon>Oceaniferula</taxon>
    </lineage>
</organism>
<feature type="region of interest" description="Disordered" evidence="1">
    <location>
        <begin position="1155"/>
        <end position="1178"/>
    </location>
</feature>
<sequence>MVATISVMVLLVMVALSMLGLSTVELRSGSQGRAMMEARSNARMALMLAIGELQKHAGPDQRVTAEADIIGDSGFAGWSRHETKKHYVGVFTTEKWADRDDAGMRAYWKPYEQTRNEKAFLRWLISGAPEDVGNLEFAKSSIDSRDVEELIGEGTLGKAMADDERLLVPKMKLYKDGLHRGGYAWGVIDEGVKANVATAPSRGYTAILEDRTSRLNLMSQATVGVKHLDGFEQFESDGHELELNRVLSRGQMSLFRDGVVSEEVAKERFHDVSVVSRSVLADVLRGGLRRDLSLPFELPDLKANDSASDWEYDLNDADLLTDRPSNYTSIWEFNNSGDQESQFRHARMDASNYSPYWWAKKMGYLFAYPGESSGSDRTGKRKYLRGPSWDLLRCHYRQYKREFEKLDKSHRARRGMKSPSNERTWLAQPYQPYSHRTDSYGRHPLSTTYVGESETSGGGYASDSLWDPFWVYDNAAQKGDRPWNNLSFRTYGMTPVLTKFGFVLSVYKEYSSRYKSDILHVCIDAVGTLWNPYNVSVEAESVFTQMNLAGLLWSLERRRGSSVEQWASEPGKPFGVDRAFPFKHIRIGVAHPLGGDSRPEKNLELQPGELRTFALDFPAPKAYSYSKLYTEPGKFTNNWNGGYYLKHSSKWQLQAGDEIKFIFKADNTQRSSFETNLGYFETLTGGAYNPFDTKTSDELIDQPEMSSVHITDSSKMVEQGKFETSTTTIPTGADNKKAVAYIEFKRPASDEALYGMATAIDPRSIVNHSKAMNSGGGIPETWMASIKKVADFDLLQNGVGARNNGFWGSSHEGFGQSRVIYYDVPDAPLVSLGGFQSCQLASSGWTNPYTIGSSFPHPTLATNEIVKSETEDGFENVIYDLSYLTNMELWDRYFLSGLYLEGDYDENSGDAALEEAEEHIRRYLNPSEKNPLANKRIVLSPDSLAKSEDQLVDELTHYRWMARNLMLNGGFNVNSTRKEAWKAWLASMYKKDIPKLNPINGQVSVHSTSGTPFARMSVPSGGEGEDWLGYVELTETQIDQLAESIVEQVRSRGPFLSVSDFVNRRISSDKTGEAGALEAAIEDALSSGLYGTGTERGITGRLRQSDVLASLGNVLVARSDTFVVRAYGEAVNPSTGKIMARAWCEATVQRVPTPVGDNGSLLDRLNPEYKTTSDPAGEDPYVLNTDASEEAKIYGRQIKVVSFRWLNASEV</sequence>
<name>A0A851GA69_9BACT</name>
<keyword evidence="3" id="KW-1185">Reference proteome</keyword>
<accession>A0A851GA69</accession>
<protein>
    <submittedName>
        <fullName evidence="2">Uncharacterized protein</fullName>
    </submittedName>
</protein>
<dbReference type="Proteomes" id="UP000557872">
    <property type="component" value="Unassembled WGS sequence"/>
</dbReference>
<gene>
    <name evidence="2" type="ORF">HW115_00680</name>
</gene>
<proteinExistence type="predicted"/>
<reference evidence="2 3" key="1">
    <citation type="submission" date="2020-07" db="EMBL/GenBank/DDBJ databases">
        <title>Roseicoccus Jingziensis gen. nov., sp. nov., isolated from coastal seawater.</title>
        <authorList>
            <person name="Feng X."/>
        </authorList>
    </citation>
    <scope>NUCLEOTIDE SEQUENCE [LARGE SCALE GENOMIC DNA]</scope>
    <source>
        <strain evidence="2 3">N1E253</strain>
    </source>
</reference>
<evidence type="ECO:0000313" key="3">
    <source>
        <dbReference type="Proteomes" id="UP000557872"/>
    </source>
</evidence>
<evidence type="ECO:0000256" key="1">
    <source>
        <dbReference type="SAM" id="MobiDB-lite"/>
    </source>
</evidence>
<dbReference type="RefSeq" id="WP_178930654.1">
    <property type="nucleotide sequence ID" value="NZ_JACBAZ010000001.1"/>
</dbReference>
<dbReference type="AlphaFoldDB" id="A0A851GA69"/>
<evidence type="ECO:0000313" key="2">
    <source>
        <dbReference type="EMBL" id="NWK54109.1"/>
    </source>
</evidence>
<dbReference type="EMBL" id="JACBAZ010000001">
    <property type="protein sequence ID" value="NWK54109.1"/>
    <property type="molecule type" value="Genomic_DNA"/>
</dbReference>
<comment type="caution">
    <text evidence="2">The sequence shown here is derived from an EMBL/GenBank/DDBJ whole genome shotgun (WGS) entry which is preliminary data.</text>
</comment>